<dbReference type="EMBL" id="JAGGKI010000010">
    <property type="protein sequence ID" value="MBP1894826.1"/>
    <property type="molecule type" value="Genomic_DNA"/>
</dbReference>
<feature type="transmembrane region" description="Helical" evidence="1">
    <location>
        <begin position="48"/>
        <end position="69"/>
    </location>
</feature>
<evidence type="ECO:0008006" key="4">
    <source>
        <dbReference type="Google" id="ProtNLM"/>
    </source>
</evidence>
<dbReference type="RefSeq" id="WP_007130899.1">
    <property type="nucleotide sequence ID" value="NZ_BOSA01000011.1"/>
</dbReference>
<dbReference type="GeneID" id="95405861"/>
<comment type="caution">
    <text evidence="2">The sequence shown here is derived from an EMBL/GenBank/DDBJ whole genome shotgun (WGS) entry which is preliminary data.</text>
</comment>
<name>A0ABS4FEZ5_9BACL</name>
<keyword evidence="3" id="KW-1185">Reference proteome</keyword>
<evidence type="ECO:0000256" key="1">
    <source>
        <dbReference type="SAM" id="Phobius"/>
    </source>
</evidence>
<feature type="transmembrane region" description="Helical" evidence="1">
    <location>
        <begin position="76"/>
        <end position="97"/>
    </location>
</feature>
<feature type="transmembrane region" description="Helical" evidence="1">
    <location>
        <begin position="117"/>
        <end position="139"/>
    </location>
</feature>
<sequence length="144" mass="16400">MFLILLGIMQIAFGWYAFRNPDSDWMRMLARIPEDVEQDDSDLFKSQIYSVITAFIGVIFILIGLSYYFDEFPIQTFITSLLLGGAGIAIGVVALLRPESRWFKRRGEDGEDIEPRIWLMKLAGITMIGISILTMLLSAQHLFS</sequence>
<evidence type="ECO:0000313" key="2">
    <source>
        <dbReference type="EMBL" id="MBP1894826.1"/>
    </source>
</evidence>
<reference evidence="2 3" key="1">
    <citation type="submission" date="2021-03" db="EMBL/GenBank/DDBJ databases">
        <title>Genomic Encyclopedia of Type Strains, Phase IV (KMG-IV): sequencing the most valuable type-strain genomes for metagenomic binning, comparative biology and taxonomic classification.</title>
        <authorList>
            <person name="Goeker M."/>
        </authorList>
    </citation>
    <scope>NUCLEOTIDE SEQUENCE [LARGE SCALE GENOMIC DNA]</scope>
    <source>
        <strain evidence="2 3">DSM 15596</strain>
    </source>
</reference>
<evidence type="ECO:0000313" key="3">
    <source>
        <dbReference type="Proteomes" id="UP000706926"/>
    </source>
</evidence>
<keyword evidence="1" id="KW-1133">Transmembrane helix</keyword>
<keyword evidence="1" id="KW-0472">Membrane</keyword>
<accession>A0ABS4FEZ5</accession>
<proteinExistence type="predicted"/>
<protein>
    <recommendedName>
        <fullName evidence="4">DUF2269 family protein</fullName>
    </recommendedName>
</protein>
<organism evidence="2 3">
    <name type="scientific">Paenibacillus lactis</name>
    <dbReference type="NCBI Taxonomy" id="228574"/>
    <lineage>
        <taxon>Bacteria</taxon>
        <taxon>Bacillati</taxon>
        <taxon>Bacillota</taxon>
        <taxon>Bacilli</taxon>
        <taxon>Bacillales</taxon>
        <taxon>Paenibacillaceae</taxon>
        <taxon>Paenibacillus</taxon>
    </lineage>
</organism>
<gene>
    <name evidence="2" type="ORF">J2Z18_003932</name>
</gene>
<keyword evidence="1" id="KW-0812">Transmembrane</keyword>
<dbReference type="Proteomes" id="UP000706926">
    <property type="component" value="Unassembled WGS sequence"/>
</dbReference>